<keyword evidence="7" id="KW-1185">Reference proteome</keyword>
<evidence type="ECO:0000256" key="2">
    <source>
        <dbReference type="ARBA" id="ARBA00022448"/>
    </source>
</evidence>
<proteinExistence type="inferred from homology"/>
<accession>A0A9X5BJI5</accession>
<sequence length="226" mass="25028">MELEIRELQKRYGKKQVLRKVSLTAGEGKCTGIIGANGCGKSTLLRVLAGVEKADDGEIFLGGKQIENPSRQMAKYAGYIPQESALMPELTVADNLKLWASFGNYKENGRRLESLCVQFKIKEFCKERVKNLSGGMEKRVNIVCALLHGPMVLLMDEPSAALDLVFKQELKTYIREFVQKGGSILLSSHDEGELALCHSLWAIKEGVAHKVPEGLSIEEISEKYIG</sequence>
<protein>
    <submittedName>
        <fullName evidence="6">ABC transporter ATP-binding protein</fullName>
    </submittedName>
</protein>
<dbReference type="PANTHER" id="PTHR42711:SF5">
    <property type="entry name" value="ABC TRANSPORTER ATP-BINDING PROTEIN NATA"/>
    <property type="match status" value="1"/>
</dbReference>
<dbReference type="Pfam" id="PF00005">
    <property type="entry name" value="ABC_tran"/>
    <property type="match status" value="1"/>
</dbReference>
<dbReference type="PROSITE" id="PS50893">
    <property type="entry name" value="ABC_TRANSPORTER_2"/>
    <property type="match status" value="1"/>
</dbReference>
<dbReference type="RefSeq" id="WP_160561157.1">
    <property type="nucleotide sequence ID" value="NZ_QZDT01000030.1"/>
</dbReference>
<comment type="caution">
    <text evidence="6">The sequence shown here is derived from an EMBL/GenBank/DDBJ whole genome shotgun (WGS) entry which is preliminary data.</text>
</comment>
<evidence type="ECO:0000256" key="1">
    <source>
        <dbReference type="ARBA" id="ARBA00005417"/>
    </source>
</evidence>
<keyword evidence="4 6" id="KW-0067">ATP-binding</keyword>
<gene>
    <name evidence="6" type="ORF">D5281_16365</name>
</gene>
<dbReference type="InterPro" id="IPR003593">
    <property type="entry name" value="AAA+_ATPase"/>
</dbReference>
<dbReference type="CDD" id="cd03230">
    <property type="entry name" value="ABC_DR_subfamily_A"/>
    <property type="match status" value="1"/>
</dbReference>
<evidence type="ECO:0000256" key="4">
    <source>
        <dbReference type="ARBA" id="ARBA00022840"/>
    </source>
</evidence>
<dbReference type="Gene3D" id="3.40.50.300">
    <property type="entry name" value="P-loop containing nucleotide triphosphate hydrolases"/>
    <property type="match status" value="1"/>
</dbReference>
<reference evidence="6" key="1">
    <citation type="submission" date="2018-09" db="EMBL/GenBank/DDBJ databases">
        <title>Murine metabolic-syndrome-specific gut microbial biobank.</title>
        <authorList>
            <person name="Liu C."/>
        </authorList>
    </citation>
    <scope>NUCLEOTIDE SEQUENCE</scope>
    <source>
        <strain evidence="6">D42-62</strain>
    </source>
</reference>
<dbReference type="InterPro" id="IPR003439">
    <property type="entry name" value="ABC_transporter-like_ATP-bd"/>
</dbReference>
<dbReference type="EMBL" id="QZDT01000030">
    <property type="protein sequence ID" value="NBJ94117.1"/>
    <property type="molecule type" value="Genomic_DNA"/>
</dbReference>
<dbReference type="GO" id="GO:0016887">
    <property type="term" value="F:ATP hydrolysis activity"/>
    <property type="evidence" value="ECO:0007669"/>
    <property type="project" value="InterPro"/>
</dbReference>
<dbReference type="OrthoDB" id="9804819at2"/>
<organism evidence="6 7">
    <name type="scientific">Parablautia muri</name>
    <dbReference type="NCBI Taxonomy" id="2320879"/>
    <lineage>
        <taxon>Bacteria</taxon>
        <taxon>Bacillati</taxon>
        <taxon>Bacillota</taxon>
        <taxon>Clostridia</taxon>
        <taxon>Lachnospirales</taxon>
        <taxon>Lachnospiraceae</taxon>
        <taxon>Parablautia</taxon>
    </lineage>
</organism>
<evidence type="ECO:0000256" key="3">
    <source>
        <dbReference type="ARBA" id="ARBA00022741"/>
    </source>
</evidence>
<feature type="domain" description="ABC transporter" evidence="5">
    <location>
        <begin position="3"/>
        <end position="224"/>
    </location>
</feature>
<dbReference type="InterPro" id="IPR027417">
    <property type="entry name" value="P-loop_NTPase"/>
</dbReference>
<dbReference type="PANTHER" id="PTHR42711">
    <property type="entry name" value="ABC TRANSPORTER ATP-BINDING PROTEIN"/>
    <property type="match status" value="1"/>
</dbReference>
<dbReference type="SMART" id="SM00382">
    <property type="entry name" value="AAA"/>
    <property type="match status" value="1"/>
</dbReference>
<comment type="similarity">
    <text evidence="1">Belongs to the ABC transporter superfamily.</text>
</comment>
<dbReference type="SUPFAM" id="SSF52540">
    <property type="entry name" value="P-loop containing nucleoside triphosphate hydrolases"/>
    <property type="match status" value="1"/>
</dbReference>
<name>A0A9X5BJI5_9FIRM</name>
<dbReference type="InterPro" id="IPR050763">
    <property type="entry name" value="ABC_transporter_ATP-binding"/>
</dbReference>
<dbReference type="GO" id="GO:0005524">
    <property type="term" value="F:ATP binding"/>
    <property type="evidence" value="ECO:0007669"/>
    <property type="project" value="UniProtKB-KW"/>
</dbReference>
<evidence type="ECO:0000313" key="7">
    <source>
        <dbReference type="Proteomes" id="UP001154420"/>
    </source>
</evidence>
<evidence type="ECO:0000259" key="5">
    <source>
        <dbReference type="PROSITE" id="PS50893"/>
    </source>
</evidence>
<dbReference type="Proteomes" id="UP001154420">
    <property type="component" value="Unassembled WGS sequence"/>
</dbReference>
<evidence type="ECO:0000313" key="6">
    <source>
        <dbReference type="EMBL" id="NBJ94117.1"/>
    </source>
</evidence>
<dbReference type="AlphaFoldDB" id="A0A9X5BJI5"/>
<keyword evidence="3" id="KW-0547">Nucleotide-binding</keyword>
<keyword evidence="2" id="KW-0813">Transport</keyword>